<dbReference type="RefSeq" id="WP_379290328.1">
    <property type="nucleotide sequence ID" value="NZ_JBHTIU010000078.1"/>
</dbReference>
<protein>
    <submittedName>
        <fullName evidence="1">Uncharacterized protein</fullName>
    </submittedName>
</protein>
<organism evidence="1 2">
    <name type="scientific">Paenibacillus residui</name>
    <dbReference type="NCBI Taxonomy" id="629724"/>
    <lineage>
        <taxon>Bacteria</taxon>
        <taxon>Bacillati</taxon>
        <taxon>Bacillota</taxon>
        <taxon>Bacilli</taxon>
        <taxon>Bacillales</taxon>
        <taxon>Paenibacillaceae</taxon>
        <taxon>Paenibacillus</taxon>
    </lineage>
</organism>
<reference evidence="2" key="1">
    <citation type="journal article" date="2019" name="Int. J. Syst. Evol. Microbiol.">
        <title>The Global Catalogue of Microorganisms (GCM) 10K type strain sequencing project: providing services to taxonomists for standard genome sequencing and annotation.</title>
        <authorList>
            <consortium name="The Broad Institute Genomics Platform"/>
            <consortium name="The Broad Institute Genome Sequencing Center for Infectious Disease"/>
            <person name="Wu L."/>
            <person name="Ma J."/>
        </authorList>
    </citation>
    <scope>NUCLEOTIDE SEQUENCE [LARGE SCALE GENOMIC DNA]</scope>
    <source>
        <strain evidence="2">CCUG 57263</strain>
    </source>
</reference>
<dbReference type="EMBL" id="JBHTIU010000078">
    <property type="protein sequence ID" value="MFD0871344.1"/>
    <property type="molecule type" value="Genomic_DNA"/>
</dbReference>
<evidence type="ECO:0000313" key="1">
    <source>
        <dbReference type="EMBL" id="MFD0871344.1"/>
    </source>
</evidence>
<keyword evidence="2" id="KW-1185">Reference proteome</keyword>
<comment type="caution">
    <text evidence="1">The sequence shown here is derived from an EMBL/GenBank/DDBJ whole genome shotgun (WGS) entry which is preliminary data.</text>
</comment>
<accession>A0ABW3DFM5</accession>
<gene>
    <name evidence="1" type="ORF">ACFQ03_19585</name>
</gene>
<name>A0ABW3DFM5_9BACL</name>
<sequence>MSNIEAPVVNQAALVEAWQETLPTLLNDGDRSNVVGDGVDEQSLRIHIDTAGHTGYSFDFLCTYVDSREVKVELVDVEINNRTIDERNETIQQLADDYVRHIHECAQALHELTNK</sequence>
<dbReference type="Proteomes" id="UP001597120">
    <property type="component" value="Unassembled WGS sequence"/>
</dbReference>
<proteinExistence type="predicted"/>
<evidence type="ECO:0000313" key="2">
    <source>
        <dbReference type="Proteomes" id="UP001597120"/>
    </source>
</evidence>